<dbReference type="InterPro" id="IPR000868">
    <property type="entry name" value="Isochorismatase-like_dom"/>
</dbReference>
<comment type="similarity">
    <text evidence="1">Belongs to the isochorismatase family.</text>
</comment>
<comment type="caution">
    <text evidence="3">The sequence shown here is derived from an EMBL/GenBank/DDBJ whole genome shotgun (WGS) entry which is preliminary data.</text>
</comment>
<reference evidence="3" key="1">
    <citation type="submission" date="2018-04" db="EMBL/GenBank/DDBJ databases">
        <title>Whole genome sequencing of Hypsizygus marmoreus.</title>
        <authorList>
            <person name="Choi I.-G."/>
            <person name="Min B."/>
            <person name="Kim J.-G."/>
            <person name="Kim S."/>
            <person name="Oh Y.-L."/>
            <person name="Kong W.-S."/>
            <person name="Park H."/>
            <person name="Jeong J."/>
            <person name="Song E.-S."/>
        </authorList>
    </citation>
    <scope>NUCLEOTIDE SEQUENCE [LARGE SCALE GENOMIC DNA]</scope>
    <source>
        <strain evidence="3">51987-8</strain>
    </source>
</reference>
<dbReference type="STRING" id="39966.A0A369JM52"/>
<dbReference type="Proteomes" id="UP000076154">
    <property type="component" value="Unassembled WGS sequence"/>
</dbReference>
<gene>
    <name evidence="3" type="primary">ISOC2_1</name>
    <name evidence="3" type="ORF">Hypma_012441</name>
</gene>
<dbReference type="AlphaFoldDB" id="A0A369JM52"/>
<dbReference type="OrthoDB" id="269496at2759"/>
<dbReference type="InParanoid" id="A0A369JM52"/>
<sequence>MPNIPTPESTIFFVCDLQTRFQPAIYGFDQVVSTANKLVKLAKILGIEVLATTQYGKVFGPVDPGVGLDTLGPLHLGTFDKTLFSMVVSEVVDILTARPHIKHVVIFGIEAQICVLQTTLSLLSLPNPPVPYIIADGTSSSNTFELPILFERLRQEGAVVTTSESLGFQLVGTSSNPKFREFSQYVKDYKDSTTLAGEVLLLGKAPKTEQEASATNEQTA</sequence>
<evidence type="ECO:0000256" key="1">
    <source>
        <dbReference type="ARBA" id="ARBA00006336"/>
    </source>
</evidence>
<dbReference type="SUPFAM" id="SSF52499">
    <property type="entry name" value="Isochorismatase-like hydrolases"/>
    <property type="match status" value="1"/>
</dbReference>
<evidence type="ECO:0000313" key="4">
    <source>
        <dbReference type="Proteomes" id="UP000076154"/>
    </source>
</evidence>
<protein>
    <submittedName>
        <fullName evidence="3">Isochorismatase domain-containing protein 2</fullName>
    </submittedName>
</protein>
<dbReference type="PANTHER" id="PTHR14119">
    <property type="entry name" value="HYDROLASE"/>
    <property type="match status" value="1"/>
</dbReference>
<dbReference type="InterPro" id="IPR036380">
    <property type="entry name" value="Isochorismatase-like_sf"/>
</dbReference>
<evidence type="ECO:0000313" key="3">
    <source>
        <dbReference type="EMBL" id="RDB20484.1"/>
    </source>
</evidence>
<name>A0A369JM52_HYPMA</name>
<dbReference type="InterPro" id="IPR050993">
    <property type="entry name" value="Isochorismatase_domain"/>
</dbReference>
<accession>A0A369JM52</accession>
<proteinExistence type="inferred from homology"/>
<feature type="domain" description="Isochorismatase-like" evidence="2">
    <location>
        <begin position="10"/>
        <end position="164"/>
    </location>
</feature>
<dbReference type="Pfam" id="PF00857">
    <property type="entry name" value="Isochorismatase"/>
    <property type="match status" value="1"/>
</dbReference>
<keyword evidence="4" id="KW-1185">Reference proteome</keyword>
<dbReference type="EMBL" id="LUEZ02000062">
    <property type="protein sequence ID" value="RDB20484.1"/>
    <property type="molecule type" value="Genomic_DNA"/>
</dbReference>
<evidence type="ECO:0000259" key="2">
    <source>
        <dbReference type="Pfam" id="PF00857"/>
    </source>
</evidence>
<organism evidence="3 4">
    <name type="scientific">Hypsizygus marmoreus</name>
    <name type="common">White beech mushroom</name>
    <name type="synonym">Agaricus marmoreus</name>
    <dbReference type="NCBI Taxonomy" id="39966"/>
    <lineage>
        <taxon>Eukaryota</taxon>
        <taxon>Fungi</taxon>
        <taxon>Dikarya</taxon>
        <taxon>Basidiomycota</taxon>
        <taxon>Agaricomycotina</taxon>
        <taxon>Agaricomycetes</taxon>
        <taxon>Agaricomycetidae</taxon>
        <taxon>Agaricales</taxon>
        <taxon>Tricholomatineae</taxon>
        <taxon>Lyophyllaceae</taxon>
        <taxon>Hypsizygus</taxon>
    </lineage>
</organism>
<dbReference type="PANTHER" id="PTHR14119:SF3">
    <property type="entry name" value="ISOCHORISMATASE DOMAIN-CONTAINING PROTEIN 2"/>
    <property type="match status" value="1"/>
</dbReference>
<dbReference type="Gene3D" id="3.40.50.850">
    <property type="entry name" value="Isochorismatase-like"/>
    <property type="match status" value="1"/>
</dbReference>